<dbReference type="RefSeq" id="XP_060286368.1">
    <property type="nucleotide sequence ID" value="XM_060423513.1"/>
</dbReference>
<proteinExistence type="predicted"/>
<name>A0AAJ0C565_9PEZI</name>
<evidence type="ECO:0000313" key="2">
    <source>
        <dbReference type="EMBL" id="KAK1770155.1"/>
    </source>
</evidence>
<gene>
    <name evidence="2" type="ORF">QBC33DRAFT_313121</name>
</gene>
<dbReference type="GeneID" id="85306700"/>
<sequence>MASQANNRGLYALALEERAFDMGQAKLEELSQRLIDADSDIKEQLFSLVNGYKATCQRLAARRAQIILEMSLETPNAAQRLEGDKRYLVSVPEQVVFDQGGVLIAYMPAEEPNHLGQNGPAIHPADGDKGHPEVKREQPDVEAFNPPAARLPIHNQDQSNNIEDHAPKNAAPENVAAENVAPALPTGGLRQRHQAPHLVYSEKRSPTLQPPIERSKIANYWVFDYTFKQQQYLFIMRCPSPNCQNAIFTHHPLKRNRAADHFRACGMHFRNERDMVQRYARQVVTGRKDRVLRQAWARMHNQRLLAADEMHLDEENL</sequence>
<feature type="region of interest" description="Disordered" evidence="1">
    <location>
        <begin position="114"/>
        <end position="135"/>
    </location>
</feature>
<reference evidence="2" key="1">
    <citation type="submission" date="2023-06" db="EMBL/GenBank/DDBJ databases">
        <title>Genome-scale phylogeny and comparative genomics of the fungal order Sordariales.</title>
        <authorList>
            <consortium name="Lawrence Berkeley National Laboratory"/>
            <person name="Hensen N."/>
            <person name="Bonometti L."/>
            <person name="Westerberg I."/>
            <person name="Brannstrom I.O."/>
            <person name="Guillou S."/>
            <person name="Cros-Aarteil S."/>
            <person name="Calhoun S."/>
            <person name="Haridas S."/>
            <person name="Kuo A."/>
            <person name="Mondo S."/>
            <person name="Pangilinan J."/>
            <person name="Riley R."/>
            <person name="Labutti K."/>
            <person name="Andreopoulos B."/>
            <person name="Lipzen A."/>
            <person name="Chen C."/>
            <person name="Yanf M."/>
            <person name="Daum C."/>
            <person name="Ng V."/>
            <person name="Clum A."/>
            <person name="Steindorff A."/>
            <person name="Ohm R."/>
            <person name="Martin F."/>
            <person name="Silar P."/>
            <person name="Natvig D."/>
            <person name="Lalanne C."/>
            <person name="Gautier V."/>
            <person name="Ament-Velasquez S.L."/>
            <person name="Kruys A."/>
            <person name="Hutchinson M.I."/>
            <person name="Powell A.J."/>
            <person name="Barry K."/>
            <person name="Miller A.N."/>
            <person name="Grigoriev I.V."/>
            <person name="Debuchy R."/>
            <person name="Gladieux P."/>
            <person name="Thoren M.H."/>
            <person name="Johannesson H."/>
        </authorList>
    </citation>
    <scope>NUCLEOTIDE SEQUENCE</scope>
    <source>
        <strain evidence="2">8032-3</strain>
    </source>
</reference>
<keyword evidence="3" id="KW-1185">Reference proteome</keyword>
<dbReference type="AlphaFoldDB" id="A0AAJ0C565"/>
<evidence type="ECO:0000313" key="3">
    <source>
        <dbReference type="Proteomes" id="UP001244011"/>
    </source>
</evidence>
<comment type="caution">
    <text evidence="2">The sequence shown here is derived from an EMBL/GenBank/DDBJ whole genome shotgun (WGS) entry which is preliminary data.</text>
</comment>
<dbReference type="Proteomes" id="UP001244011">
    <property type="component" value="Unassembled WGS sequence"/>
</dbReference>
<accession>A0AAJ0C565</accession>
<dbReference type="EMBL" id="MU839001">
    <property type="protein sequence ID" value="KAK1770155.1"/>
    <property type="molecule type" value="Genomic_DNA"/>
</dbReference>
<feature type="compositionally biased region" description="Basic and acidic residues" evidence="1">
    <location>
        <begin position="125"/>
        <end position="135"/>
    </location>
</feature>
<evidence type="ECO:0000256" key="1">
    <source>
        <dbReference type="SAM" id="MobiDB-lite"/>
    </source>
</evidence>
<protein>
    <submittedName>
        <fullName evidence="2">Uncharacterized protein</fullName>
    </submittedName>
</protein>
<organism evidence="2 3">
    <name type="scientific">Phialemonium atrogriseum</name>
    <dbReference type="NCBI Taxonomy" id="1093897"/>
    <lineage>
        <taxon>Eukaryota</taxon>
        <taxon>Fungi</taxon>
        <taxon>Dikarya</taxon>
        <taxon>Ascomycota</taxon>
        <taxon>Pezizomycotina</taxon>
        <taxon>Sordariomycetes</taxon>
        <taxon>Sordariomycetidae</taxon>
        <taxon>Cephalothecales</taxon>
        <taxon>Cephalothecaceae</taxon>
        <taxon>Phialemonium</taxon>
    </lineage>
</organism>